<evidence type="ECO:0000313" key="2">
    <source>
        <dbReference type="Proteomes" id="UP000184092"/>
    </source>
</evidence>
<dbReference type="STRING" id="178356.SAMN05216269_104167"/>
<protein>
    <recommendedName>
        <fullName evidence="3">Lipopolysaccharide biosynthesis protein</fullName>
    </recommendedName>
</protein>
<proteinExistence type="predicted"/>
<dbReference type="OrthoDB" id="3251881at2"/>
<keyword evidence="2" id="KW-1185">Reference proteome</keyword>
<name>A0A1M7IN32_9FLAO</name>
<dbReference type="RefSeq" id="WP_073207281.1">
    <property type="nucleotide sequence ID" value="NZ_FRCL01000004.1"/>
</dbReference>
<dbReference type="EMBL" id="FRCL01000004">
    <property type="protein sequence ID" value="SHM42089.1"/>
    <property type="molecule type" value="Genomic_DNA"/>
</dbReference>
<evidence type="ECO:0000313" key="1">
    <source>
        <dbReference type="EMBL" id="SHM42089.1"/>
    </source>
</evidence>
<reference evidence="2" key="1">
    <citation type="submission" date="2016-11" db="EMBL/GenBank/DDBJ databases">
        <authorList>
            <person name="Varghese N."/>
            <person name="Submissions S."/>
        </authorList>
    </citation>
    <scope>NUCLEOTIDE SEQUENCE [LARGE SCALE GENOMIC DNA]</scope>
    <source>
        <strain evidence="2">CGMCC 1.2749</strain>
    </source>
</reference>
<dbReference type="Proteomes" id="UP000184092">
    <property type="component" value="Unassembled WGS sequence"/>
</dbReference>
<accession>A0A1M7IN32</accession>
<evidence type="ECO:0008006" key="3">
    <source>
        <dbReference type="Google" id="ProtNLM"/>
    </source>
</evidence>
<gene>
    <name evidence="1" type="ORF">SAMN05216269_104167</name>
</gene>
<dbReference type="AlphaFoldDB" id="A0A1M7IN32"/>
<sequence>MTKRKRIAIITTHSFGYIDFLVSKLIVAQNVDLTYVNIDTIPFSYKNKISRITNSLLKLLRFPSLKEKNKTKYIKTVIQNGDLFDQILIIRPDKLEQKALLFLRENAIQMSCFLFDGIENFKDQKKTLSFFDTIYSYDKADVKKYNFQFLTNYIYDDQIETKEITNLVFNISSFDERFPFLEKLADYFAKKRISFRFIVKKDRRFTHENIEISDRYLPISEVKKIIASSLVLVDIQQKNQDGLTFRVFEALGYKKKLITNNQDIVTYDFYNPHNIFVISESNYEVPPSFFETDFVEINSAILNNYKLDNWIFEVFKINIVENN</sequence>
<organism evidence="1 2">
    <name type="scientific">Flavobacterium xinjiangense</name>
    <dbReference type="NCBI Taxonomy" id="178356"/>
    <lineage>
        <taxon>Bacteria</taxon>
        <taxon>Pseudomonadati</taxon>
        <taxon>Bacteroidota</taxon>
        <taxon>Flavobacteriia</taxon>
        <taxon>Flavobacteriales</taxon>
        <taxon>Flavobacteriaceae</taxon>
        <taxon>Flavobacterium</taxon>
    </lineage>
</organism>